<evidence type="ECO:0000313" key="2">
    <source>
        <dbReference type="Proteomes" id="UP001258945"/>
    </source>
</evidence>
<dbReference type="Gene3D" id="3.40.50.1000">
    <property type="entry name" value="HAD superfamily/HAD-like"/>
    <property type="match status" value="1"/>
</dbReference>
<dbReference type="NCBIfam" id="TIGR01509">
    <property type="entry name" value="HAD-SF-IA-v3"/>
    <property type="match status" value="1"/>
</dbReference>
<dbReference type="Pfam" id="PF00702">
    <property type="entry name" value="Hydrolase"/>
    <property type="match status" value="1"/>
</dbReference>
<evidence type="ECO:0000313" key="1">
    <source>
        <dbReference type="EMBL" id="MDT8333505.1"/>
    </source>
</evidence>
<gene>
    <name evidence="1" type="ORF">RQ831_20845</name>
</gene>
<dbReference type="SFLD" id="SFLDG01129">
    <property type="entry name" value="C1.5:_HAD__Beta-PGM__Phosphata"/>
    <property type="match status" value="1"/>
</dbReference>
<name>A0ABU3MMH8_9PROT</name>
<organism evidence="1 2">
    <name type="scientific">Roseomonas gilardii</name>
    <dbReference type="NCBI Taxonomy" id="257708"/>
    <lineage>
        <taxon>Bacteria</taxon>
        <taxon>Pseudomonadati</taxon>
        <taxon>Pseudomonadota</taxon>
        <taxon>Alphaproteobacteria</taxon>
        <taxon>Acetobacterales</taxon>
        <taxon>Roseomonadaceae</taxon>
        <taxon>Roseomonas</taxon>
    </lineage>
</organism>
<keyword evidence="2" id="KW-1185">Reference proteome</keyword>
<accession>A0ABU3MMH8</accession>
<dbReference type="Proteomes" id="UP001258945">
    <property type="component" value="Unassembled WGS sequence"/>
</dbReference>
<proteinExistence type="predicted"/>
<dbReference type="Gene3D" id="1.10.150.240">
    <property type="entry name" value="Putative phosphatase, domain 2"/>
    <property type="match status" value="1"/>
</dbReference>
<comment type="caution">
    <text evidence="1">The sequence shown here is derived from an EMBL/GenBank/DDBJ whole genome shotgun (WGS) entry which is preliminary data.</text>
</comment>
<reference evidence="1 2" key="1">
    <citation type="journal article" date="2019" name="Microb. Pathog.">
        <title>Comparison of VITEK 2, MALDI-TOF MS, 16S rRNA gene sequencing, and whole-genome sequencing for identification of Roseomonas mucosa.</title>
        <authorList>
            <person name="Rudolph W.W."/>
            <person name="Gunzer F."/>
            <person name="Trauth M."/>
            <person name="Bunk B."/>
            <person name="Bigge R."/>
            <person name="Schrottner P."/>
        </authorList>
    </citation>
    <scope>NUCLEOTIDE SEQUENCE [LARGE SCALE GENOMIC DNA]</scope>
    <source>
        <strain evidence="1 2">DSM 103800</strain>
    </source>
</reference>
<dbReference type="SUPFAM" id="SSF56784">
    <property type="entry name" value="HAD-like"/>
    <property type="match status" value="1"/>
</dbReference>
<dbReference type="InterPro" id="IPR023214">
    <property type="entry name" value="HAD_sf"/>
</dbReference>
<dbReference type="EMBL" id="JAVVDO010000058">
    <property type="protein sequence ID" value="MDT8333505.1"/>
    <property type="molecule type" value="Genomic_DNA"/>
</dbReference>
<protein>
    <submittedName>
        <fullName evidence="1">HAD family phosphatase</fullName>
    </submittedName>
</protein>
<dbReference type="PANTHER" id="PTHR18901:SF38">
    <property type="entry name" value="PSEUDOURIDINE-5'-PHOSPHATASE"/>
    <property type="match status" value="1"/>
</dbReference>
<dbReference type="InterPro" id="IPR036412">
    <property type="entry name" value="HAD-like_sf"/>
</dbReference>
<dbReference type="PANTHER" id="PTHR18901">
    <property type="entry name" value="2-DEOXYGLUCOSE-6-PHOSPHATE PHOSPHATASE 2"/>
    <property type="match status" value="1"/>
</dbReference>
<dbReference type="RefSeq" id="WP_237183060.1">
    <property type="nucleotide sequence ID" value="NZ_CP015583.1"/>
</dbReference>
<sequence>MSRRQTGLMPLPQAPAAVIFDMDGLLFDSETLYREALFSAGAETNLPVSEALYRQMVGNPWPTIWRLLLDLYGSEDDVARLRAAWSQGFESLAATRLALKTGVVEILDALDRLGLPRAIATSSQHHKVEHHLGMHGLAGRFHAVVAQGDYAAGKPAPDPFLRAAERLGVAPELCLALEDSHNGVRSAASAGMMTVMVPDLLEATDEMRGLCRAVARDLHEVRLFLLRSHGVAAD</sequence>
<dbReference type="SFLD" id="SFLDG01135">
    <property type="entry name" value="C1.5.6:_HAD__Beta-PGM__Phospha"/>
    <property type="match status" value="1"/>
</dbReference>
<dbReference type="InterPro" id="IPR023198">
    <property type="entry name" value="PGP-like_dom2"/>
</dbReference>
<dbReference type="CDD" id="cd07505">
    <property type="entry name" value="HAD_BPGM-like"/>
    <property type="match status" value="1"/>
</dbReference>
<dbReference type="InterPro" id="IPR006439">
    <property type="entry name" value="HAD-SF_hydro_IA"/>
</dbReference>
<dbReference type="SFLD" id="SFLDS00003">
    <property type="entry name" value="Haloacid_Dehalogenase"/>
    <property type="match status" value="1"/>
</dbReference>